<proteinExistence type="predicted"/>
<feature type="transmembrane region" description="Helical" evidence="1">
    <location>
        <begin position="20"/>
        <end position="38"/>
    </location>
</feature>
<keyword evidence="3" id="KW-1185">Reference proteome</keyword>
<dbReference type="RefSeq" id="WP_013631031.1">
    <property type="nucleotide sequence ID" value="NC_015174.1"/>
</dbReference>
<evidence type="ECO:0000313" key="2">
    <source>
        <dbReference type="EMBL" id="ADY62327.1"/>
    </source>
</evidence>
<keyword evidence="1" id="KW-0812">Transmembrane</keyword>
<sequence>MLGRMERTLPNRQFALRSAAFFAVVSLAMAAFGAWLTYRFTFGAGEADPLRFVGLITGILTLLATLPLGWFSLCIFRRLDMFSPEKTDH</sequence>
<gene>
    <name evidence="2" type="ordered locus">Plabr_4756</name>
</gene>
<dbReference type="EMBL" id="CP002546">
    <property type="protein sequence ID" value="ADY62327.1"/>
    <property type="molecule type" value="Genomic_DNA"/>
</dbReference>
<feature type="transmembrane region" description="Helical" evidence="1">
    <location>
        <begin position="50"/>
        <end position="76"/>
    </location>
</feature>
<protein>
    <submittedName>
        <fullName evidence="2">Uncharacterized protein</fullName>
    </submittedName>
</protein>
<dbReference type="STRING" id="756272.Plabr_4756"/>
<evidence type="ECO:0000256" key="1">
    <source>
        <dbReference type="SAM" id="Phobius"/>
    </source>
</evidence>
<keyword evidence="1" id="KW-0472">Membrane</keyword>
<reference evidence="3" key="1">
    <citation type="submission" date="2011-02" db="EMBL/GenBank/DDBJ databases">
        <title>The complete genome of Planctomyces brasiliensis DSM 5305.</title>
        <authorList>
            <person name="Lucas S."/>
            <person name="Copeland A."/>
            <person name="Lapidus A."/>
            <person name="Bruce D."/>
            <person name="Goodwin L."/>
            <person name="Pitluck S."/>
            <person name="Kyrpides N."/>
            <person name="Mavromatis K."/>
            <person name="Pagani I."/>
            <person name="Ivanova N."/>
            <person name="Ovchinnikova G."/>
            <person name="Lu M."/>
            <person name="Detter J.C."/>
            <person name="Han C."/>
            <person name="Land M."/>
            <person name="Hauser L."/>
            <person name="Markowitz V."/>
            <person name="Cheng J.-F."/>
            <person name="Hugenholtz P."/>
            <person name="Woyke T."/>
            <person name="Wu D."/>
            <person name="Tindall B."/>
            <person name="Pomrenke H.G."/>
            <person name="Brambilla E."/>
            <person name="Klenk H.-P."/>
            <person name="Eisen J.A."/>
        </authorList>
    </citation>
    <scope>NUCLEOTIDE SEQUENCE [LARGE SCALE GENOMIC DNA]</scope>
    <source>
        <strain evidence="3">ATCC 49424 / DSM 5305 / JCM 21570 / NBRC 103401 / IFAM 1448</strain>
    </source>
</reference>
<dbReference type="AlphaFoldDB" id="F0SR76"/>
<dbReference type="Proteomes" id="UP000006860">
    <property type="component" value="Chromosome"/>
</dbReference>
<accession>F0SR76</accession>
<keyword evidence="1" id="KW-1133">Transmembrane helix</keyword>
<dbReference type="HOGENOM" id="CLU_2452750_0_0_0"/>
<organism evidence="2 3">
    <name type="scientific">Rubinisphaera brasiliensis (strain ATCC 49424 / DSM 5305 / JCM 21570 / IAM 15109 / NBRC 103401 / IFAM 1448)</name>
    <name type="common">Planctomyces brasiliensis</name>
    <dbReference type="NCBI Taxonomy" id="756272"/>
    <lineage>
        <taxon>Bacteria</taxon>
        <taxon>Pseudomonadati</taxon>
        <taxon>Planctomycetota</taxon>
        <taxon>Planctomycetia</taxon>
        <taxon>Planctomycetales</taxon>
        <taxon>Planctomycetaceae</taxon>
        <taxon>Rubinisphaera</taxon>
    </lineage>
</organism>
<evidence type="ECO:0000313" key="3">
    <source>
        <dbReference type="Proteomes" id="UP000006860"/>
    </source>
</evidence>
<dbReference type="KEGG" id="pbs:Plabr_4756"/>
<name>F0SR76_RUBBR</name>